<proteinExistence type="predicted"/>
<feature type="transmembrane region" description="Helical" evidence="1">
    <location>
        <begin position="762"/>
        <end position="782"/>
    </location>
</feature>
<dbReference type="RefSeq" id="WP_003269712.1">
    <property type="nucleotide sequence ID" value="NZ_NCTK01000001.1"/>
</dbReference>
<evidence type="ECO:0000256" key="1">
    <source>
        <dbReference type="SAM" id="Phobius"/>
    </source>
</evidence>
<feature type="transmembrane region" description="Helical" evidence="1">
    <location>
        <begin position="960"/>
        <end position="984"/>
    </location>
</feature>
<dbReference type="EMBL" id="NCTK01000001">
    <property type="protein sequence ID" value="OYQ12905.1"/>
    <property type="molecule type" value="Genomic_DNA"/>
</dbReference>
<keyword evidence="1" id="KW-0812">Transmembrane</keyword>
<evidence type="ECO:0000313" key="2">
    <source>
        <dbReference type="EMBL" id="OYQ12905.1"/>
    </source>
</evidence>
<evidence type="ECO:0000313" key="3">
    <source>
        <dbReference type="Proteomes" id="UP000216164"/>
    </source>
</evidence>
<accession>A0AAP8D4A1</accession>
<sequence length="1283" mass="136777">MHLQPSVFDVLERRPARRYRLDYDNTAEGHPRSLTVIDAADGSARRVFLDAHEVPASAMGWVDGGRGLVLHDGAGSGALSGQLFPQATPTQGLGWLVLDGRQVQVGLDPVEPSYDCLLAANAGCSAKVQGGGIVLNWDTAASAWRGATWVDALTFKYKVVNVGSEPIPVYQTYLTFVDRQTGSQWETDDTEAAIRLDSDNRFLYALNPGFEVGEDSRSDLPAPGNTIQTVFPYRMAFTFASSMATRFSGAILTGTLEATGAVYGISGTVENHAIVGRYRAVLAGRTTLLSIGGGQLLHDGVPIAQSSVRGDRLVWAGLSEETARAMGLPLSGSLTFSEDGERILDDGTGTGGARVPTGFAGFASGRAAAASAGPLDLSYLMAMDPFSRAGDSYTDEVLAAATGDLSAIAQYYMEPQLRSTFISANPPNLPPSVLSIATSNPDNRWFYNNLQVPFLVSNLGANRDDADARTLNRARANRQFSNGLNGSALYRTQSDALYRNRWNERFPLMEAFLADQRRASAQHTAAIEADAQAWKAAVNKQFREAGAVEGNADWRDMLRRIDDLQRIAVQGAYWAWKLFHAVTSPIQLNFVRQQMLQGQRDSAQVPLLTKRYTTLLDLLDPTQSFSKTYVQQVGAFQVGSVLPELVDFGHNASAVADLGRRVLQAYAQQYADSPQPAAREAAALAARLLAAQTIETGGGKTYGSAYDYFAEEVLSDALSLGSTISFAQLFSELSSRARSPAVQSVLQKAGFTAAAVEGVLKVFSVGLAVSAIGLLVSGRLAWDQLKDAEKASLIIGLVSVLAQGAAMAIKGTLQIVALYRELGGQWMSLQHTWTTWRSFEAEGQMSSGLARWLIREGKGVPPATVSDLEILFEYQGAYDFAREQPVVARLLGRNLDEFMAYRIGAALGIANLVLSAIFLAESTDDLEWAGNSLVTASAAFSLIASLGGWGFSLAGGFETAAIFCSGLNALATVVAVAGFIVLVIDLVRHKPAPPIQTFAKDQANAAGLYMPLGAAIESLRAEQVGVGTLFRHGADDCLILAAQGDPRLGRETADVDTLLYVVTDDKGQSQIFSIDPATFRAKALAERGDGVSTVDPFVDKDGVSRWMLTPTGSLVWADDDPRKERIVSGTFTIQRPSGKYLAVRAGALALVPTPAEWSLTLKPRRPAGLRYGAPDAVLTLGTGGLAQPSLSPVIGQVGAPDVLWSVEPPLPGGARLDAGSGRLIAERTSQSAAARTYTITARNRAGASSTSLVLAIAGEDAGRAGHRAREVPFEVQSFAPARG</sequence>
<reference evidence="2 3" key="1">
    <citation type="submission" date="2017-04" db="EMBL/GenBank/DDBJ databases">
        <title>Genome Announcement: Closed genomes of Ralstonia solanacearum strains K60, UW551, and UW700.</title>
        <authorList>
            <person name="Hayes M."/>
            <person name="Macintyre A.M."/>
            <person name="Allen C."/>
        </authorList>
    </citation>
    <scope>NUCLEOTIDE SEQUENCE [LARGE SCALE GENOMIC DNA]</scope>
    <source>
        <strain evidence="2 3">UW25</strain>
    </source>
</reference>
<gene>
    <name evidence="2" type="ORF">B7R77_06325</name>
</gene>
<keyword evidence="1" id="KW-0472">Membrane</keyword>
<name>A0AAP8D4A1_RALSL</name>
<keyword evidence="1" id="KW-1133">Transmembrane helix</keyword>
<organism evidence="2 3">
    <name type="scientific">Ralstonia solanacearum K60</name>
    <dbReference type="NCBI Taxonomy" id="1091042"/>
    <lineage>
        <taxon>Bacteria</taxon>
        <taxon>Pseudomonadati</taxon>
        <taxon>Pseudomonadota</taxon>
        <taxon>Betaproteobacteria</taxon>
        <taxon>Burkholderiales</taxon>
        <taxon>Burkholderiaceae</taxon>
        <taxon>Ralstonia</taxon>
        <taxon>Ralstonia solanacearum species complex</taxon>
    </lineage>
</organism>
<dbReference type="Proteomes" id="UP000216164">
    <property type="component" value="Unassembled WGS sequence"/>
</dbReference>
<feature type="transmembrane region" description="Helical" evidence="1">
    <location>
        <begin position="899"/>
        <end position="920"/>
    </location>
</feature>
<feature type="transmembrane region" description="Helical" evidence="1">
    <location>
        <begin position="932"/>
        <end position="954"/>
    </location>
</feature>
<comment type="caution">
    <text evidence="2">The sequence shown here is derived from an EMBL/GenBank/DDBJ whole genome shotgun (WGS) entry which is preliminary data.</text>
</comment>
<protein>
    <submittedName>
        <fullName evidence="2">Uncharacterized protein</fullName>
    </submittedName>
</protein>